<evidence type="ECO:0000259" key="4">
    <source>
        <dbReference type="Pfam" id="PF00205"/>
    </source>
</evidence>
<name>A0A1H0Q6M2_9ACTN</name>
<dbReference type="RefSeq" id="WP_165617624.1">
    <property type="nucleotide sequence ID" value="NZ_FNIR01000010.1"/>
</dbReference>
<dbReference type="Gene3D" id="3.40.50.970">
    <property type="match status" value="2"/>
</dbReference>
<dbReference type="InterPro" id="IPR029061">
    <property type="entry name" value="THDP-binding"/>
</dbReference>
<dbReference type="CDD" id="cd00568">
    <property type="entry name" value="TPP_enzymes"/>
    <property type="match status" value="1"/>
</dbReference>
<dbReference type="STRING" id="1052260.SAMN05660199_03225"/>
<dbReference type="InterPro" id="IPR029035">
    <property type="entry name" value="DHS-like_NAD/FAD-binding_dom"/>
</dbReference>
<feature type="domain" description="Thiamine pyrophosphate enzyme TPP-binding" evidence="5">
    <location>
        <begin position="398"/>
        <end position="539"/>
    </location>
</feature>
<evidence type="ECO:0000259" key="5">
    <source>
        <dbReference type="Pfam" id="PF02775"/>
    </source>
</evidence>
<dbReference type="PANTHER" id="PTHR18968">
    <property type="entry name" value="THIAMINE PYROPHOSPHATE ENZYMES"/>
    <property type="match status" value="1"/>
</dbReference>
<dbReference type="Pfam" id="PF02776">
    <property type="entry name" value="TPP_enzyme_N"/>
    <property type="match status" value="1"/>
</dbReference>
<dbReference type="GO" id="GO:0009097">
    <property type="term" value="P:isoleucine biosynthetic process"/>
    <property type="evidence" value="ECO:0007669"/>
    <property type="project" value="TreeGrafter"/>
</dbReference>
<dbReference type="GO" id="GO:0003984">
    <property type="term" value="F:acetolactate synthase activity"/>
    <property type="evidence" value="ECO:0007669"/>
    <property type="project" value="TreeGrafter"/>
</dbReference>
<gene>
    <name evidence="7" type="ORF">SAMN05660199_03225</name>
</gene>
<evidence type="ECO:0000256" key="3">
    <source>
        <dbReference type="RuleBase" id="RU362132"/>
    </source>
</evidence>
<evidence type="ECO:0000313" key="7">
    <source>
        <dbReference type="EMBL" id="SDP12685.1"/>
    </source>
</evidence>
<dbReference type="AlphaFoldDB" id="A0A1H0Q6M2"/>
<protein>
    <submittedName>
        <fullName evidence="7">Acetolactate synthase-1/2/3 large subunit</fullName>
    </submittedName>
</protein>
<dbReference type="GO" id="GO:0005948">
    <property type="term" value="C:acetolactate synthase complex"/>
    <property type="evidence" value="ECO:0007669"/>
    <property type="project" value="TreeGrafter"/>
</dbReference>
<dbReference type="FunFam" id="3.40.50.970:FF:000007">
    <property type="entry name" value="Acetolactate synthase"/>
    <property type="match status" value="1"/>
</dbReference>
<comment type="similarity">
    <text evidence="1 3">Belongs to the TPP enzyme family.</text>
</comment>
<evidence type="ECO:0000259" key="6">
    <source>
        <dbReference type="Pfam" id="PF02776"/>
    </source>
</evidence>
<dbReference type="Proteomes" id="UP000199088">
    <property type="component" value="Unassembled WGS sequence"/>
</dbReference>
<evidence type="ECO:0000313" key="8">
    <source>
        <dbReference type="Proteomes" id="UP000199088"/>
    </source>
</evidence>
<dbReference type="EMBL" id="FNIR01000010">
    <property type="protein sequence ID" value="SDP12685.1"/>
    <property type="molecule type" value="Genomic_DNA"/>
</dbReference>
<dbReference type="InterPro" id="IPR011766">
    <property type="entry name" value="TPP_enzyme_TPP-bd"/>
</dbReference>
<keyword evidence="2 3" id="KW-0786">Thiamine pyrophosphate</keyword>
<keyword evidence="8" id="KW-1185">Reference proteome</keyword>
<dbReference type="InterPro" id="IPR012000">
    <property type="entry name" value="Thiamin_PyroP_enz_cen_dom"/>
</dbReference>
<dbReference type="PROSITE" id="PS00187">
    <property type="entry name" value="TPP_ENZYMES"/>
    <property type="match status" value="1"/>
</dbReference>
<dbReference type="GO" id="GO:0009099">
    <property type="term" value="P:L-valine biosynthetic process"/>
    <property type="evidence" value="ECO:0007669"/>
    <property type="project" value="TreeGrafter"/>
</dbReference>
<dbReference type="GO" id="GO:0030976">
    <property type="term" value="F:thiamine pyrophosphate binding"/>
    <property type="evidence" value="ECO:0007669"/>
    <property type="project" value="InterPro"/>
</dbReference>
<dbReference type="Pfam" id="PF00205">
    <property type="entry name" value="TPP_enzyme_M"/>
    <property type="match status" value="1"/>
</dbReference>
<organism evidence="7 8">
    <name type="scientific">Klenkia soli</name>
    <dbReference type="NCBI Taxonomy" id="1052260"/>
    <lineage>
        <taxon>Bacteria</taxon>
        <taxon>Bacillati</taxon>
        <taxon>Actinomycetota</taxon>
        <taxon>Actinomycetes</taxon>
        <taxon>Geodermatophilales</taxon>
        <taxon>Geodermatophilaceae</taxon>
        <taxon>Klenkia</taxon>
    </lineage>
</organism>
<dbReference type="CDD" id="cd07035">
    <property type="entry name" value="TPP_PYR_POX_like"/>
    <property type="match status" value="1"/>
</dbReference>
<dbReference type="Gene3D" id="3.40.50.1220">
    <property type="entry name" value="TPP-binding domain"/>
    <property type="match status" value="1"/>
</dbReference>
<dbReference type="SUPFAM" id="SSF52467">
    <property type="entry name" value="DHS-like NAD/FAD-binding domain"/>
    <property type="match status" value="1"/>
</dbReference>
<dbReference type="Pfam" id="PF02775">
    <property type="entry name" value="TPP_enzyme_C"/>
    <property type="match status" value="1"/>
</dbReference>
<dbReference type="InterPro" id="IPR012001">
    <property type="entry name" value="Thiamin_PyroP_enz_TPP-bd_dom"/>
</dbReference>
<dbReference type="SUPFAM" id="SSF52518">
    <property type="entry name" value="Thiamin diphosphate-binding fold (THDP-binding)"/>
    <property type="match status" value="2"/>
</dbReference>
<feature type="domain" description="Thiamine pyrophosphate enzyme central" evidence="4">
    <location>
        <begin position="195"/>
        <end position="328"/>
    </location>
</feature>
<dbReference type="GO" id="GO:0050660">
    <property type="term" value="F:flavin adenine dinucleotide binding"/>
    <property type="evidence" value="ECO:0007669"/>
    <property type="project" value="TreeGrafter"/>
</dbReference>
<feature type="domain" description="Thiamine pyrophosphate enzyme N-terminal TPP-binding" evidence="6">
    <location>
        <begin position="9"/>
        <end position="123"/>
    </location>
</feature>
<proteinExistence type="inferred from homology"/>
<evidence type="ECO:0000256" key="1">
    <source>
        <dbReference type="ARBA" id="ARBA00007812"/>
    </source>
</evidence>
<dbReference type="PANTHER" id="PTHR18968:SF120">
    <property type="entry name" value="ACETOLACTATE SYNTHASE LARGE SUBUNIT"/>
    <property type="match status" value="1"/>
</dbReference>
<accession>A0A1H0Q6M2</accession>
<reference evidence="8" key="1">
    <citation type="submission" date="2016-10" db="EMBL/GenBank/DDBJ databases">
        <authorList>
            <person name="Varghese N."/>
            <person name="Submissions S."/>
        </authorList>
    </citation>
    <scope>NUCLEOTIDE SEQUENCE [LARGE SCALE GENOMIC DNA]</scope>
    <source>
        <strain evidence="8">DSM 45843</strain>
    </source>
</reference>
<sequence>MPEQHPPRTGSDLVVECLHTEGVDLVAGVPGTTVMDLIDSLARQSDIRFVHTRHEQVAGFLADGVSRAGGLGVALVSRGPGAANAAIAVHNAYDESVPFLLLVGQVPGSITERRSFEEMDVVATFTPMSKWAVEVHRADRIPELLQRAIRTAVTGRPGPVVVSLPLDVLQAEVPPDVVPARRVRTFPPGPAPDAVAAAVRVLGEAERPALLVGGGGAGRSAELTRLADRLGAPLVTTWLRQSTVSHEDPAFLGALGYGAHDVTEEVVRAADVLLAVGCRFSEFSTKRWTLVQPGTRIVHVDVDPVELGRVHLPAVGLVADAGLAAAALADALPEPPVGRRDRVAELRQRYLAATSLDSPALAGDDPAGKVSSTAVVQALQAVVDREGTLLVQDAPSFGPWSHRYLRLPRPGSFSGSAGGAMAWGFPAGLGMALARPDLRVVTVSGDGSFWMVAQDLETAVRERIPTVNVVVNNDAYGNTRDRQRSAHGGRYLGVFYGNPDFAGFARSLGAFGARATTDDEVGPAIQAALDQDLPAVVEVVQDQMYGLPPGLLPPAAR</sequence>
<dbReference type="GO" id="GO:0000287">
    <property type="term" value="F:magnesium ion binding"/>
    <property type="evidence" value="ECO:0007669"/>
    <property type="project" value="InterPro"/>
</dbReference>
<dbReference type="InterPro" id="IPR045229">
    <property type="entry name" value="TPP_enz"/>
</dbReference>
<dbReference type="InterPro" id="IPR000399">
    <property type="entry name" value="TPP-bd_CS"/>
</dbReference>
<evidence type="ECO:0000256" key="2">
    <source>
        <dbReference type="ARBA" id="ARBA00023052"/>
    </source>
</evidence>